<sequence>MKALKTLFVLVILVSIFATFSSVSAQTTPPCYGLAGVEYVACMVESYPDQQLPPFMTLPSVIVVNGPVCPILHEAEKYLITLSLPNGGESCTLVDRYDVTVALNQFGYEFAPDQFLITLRQDSGTATLILDDAIHEETAIPLIEIAESPEMDRLVWHGNYDFQPTQEGTLIPPMLLGVATTIIRNNPGYEIWNVMYKLTSPEGAITITFTHVEETEN</sequence>
<gene>
    <name evidence="2" type="ORF">TR69_WS6001001000</name>
</gene>
<dbReference type="AlphaFoldDB" id="A0A136LZC8"/>
<keyword evidence="1" id="KW-0732">Signal</keyword>
<organism evidence="2 3">
    <name type="scientific">candidate division WS6 bacterium OLB20</name>
    <dbReference type="NCBI Taxonomy" id="1617426"/>
    <lineage>
        <taxon>Bacteria</taxon>
        <taxon>Candidatus Dojkabacteria</taxon>
    </lineage>
</organism>
<evidence type="ECO:0000313" key="3">
    <source>
        <dbReference type="Proteomes" id="UP000070457"/>
    </source>
</evidence>
<comment type="caution">
    <text evidence="2">The sequence shown here is derived from an EMBL/GenBank/DDBJ whole genome shotgun (WGS) entry which is preliminary data.</text>
</comment>
<proteinExistence type="predicted"/>
<protein>
    <submittedName>
        <fullName evidence="2">Uncharacterized protein</fullName>
    </submittedName>
</protein>
<dbReference type="EMBL" id="JYNZ01000003">
    <property type="protein sequence ID" value="KXK26976.1"/>
    <property type="molecule type" value="Genomic_DNA"/>
</dbReference>
<feature type="chain" id="PRO_5007475297" evidence="1">
    <location>
        <begin position="26"/>
        <end position="217"/>
    </location>
</feature>
<name>A0A136LZC8_9BACT</name>
<evidence type="ECO:0000256" key="1">
    <source>
        <dbReference type="SAM" id="SignalP"/>
    </source>
</evidence>
<dbReference type="Proteomes" id="UP000070457">
    <property type="component" value="Unassembled WGS sequence"/>
</dbReference>
<accession>A0A136LZC8</accession>
<feature type="signal peptide" evidence="1">
    <location>
        <begin position="1"/>
        <end position="25"/>
    </location>
</feature>
<evidence type="ECO:0000313" key="2">
    <source>
        <dbReference type="EMBL" id="KXK26976.1"/>
    </source>
</evidence>
<dbReference type="STRING" id="1617426.TR69_WS6001001000"/>
<reference evidence="2 3" key="1">
    <citation type="submission" date="2015-02" db="EMBL/GenBank/DDBJ databases">
        <title>Improved understanding of the partial-nitritation anammox process through 23 genomes representing the majority of the microbial community.</title>
        <authorList>
            <person name="Speth D.R."/>
            <person name="In T Zandt M."/>
            <person name="Guerrero Cruz S."/>
            <person name="Jetten M.S."/>
            <person name="Dutilh B.E."/>
        </authorList>
    </citation>
    <scope>NUCLEOTIDE SEQUENCE [LARGE SCALE GENOMIC DNA]</scope>
    <source>
        <strain evidence="2">OLB20</strain>
    </source>
</reference>